<gene>
    <name evidence="1" type="primary">44</name>
    <name evidence="1" type="ORF">SEA_TYPHA_44</name>
</gene>
<reference evidence="1 2" key="1">
    <citation type="submission" date="2019-02" db="EMBL/GenBank/DDBJ databases">
        <authorList>
            <person name="Kanzanas C."/>
            <person name="Smith M.A."/>
            <person name="Zack K.M."/>
            <person name="Garlena R.A."/>
            <person name="Russell D.A."/>
            <person name="Pope W.H."/>
            <person name="Jacobs-Sera D."/>
            <person name="Hatfull G.F."/>
        </authorList>
    </citation>
    <scope>NUCLEOTIDE SEQUENCE [LARGE SCALE GENOMIC DNA]</scope>
</reference>
<name>A0A482JBV4_9CAUD</name>
<sequence>MTTTATITSKRVKAGVYRVAAADGRAWMVFSYQLDPTVGYGSGTVWQVNGDPNAETYTPDPGFDPAYTKAQALEWLTALVNA</sequence>
<dbReference type="EMBL" id="MK494099">
    <property type="protein sequence ID" value="QBP29699.1"/>
    <property type="molecule type" value="Genomic_DNA"/>
</dbReference>
<evidence type="ECO:0000313" key="1">
    <source>
        <dbReference type="EMBL" id="QBP29699.1"/>
    </source>
</evidence>
<accession>A0A482JBV4</accession>
<proteinExistence type="predicted"/>
<keyword evidence="2" id="KW-1185">Reference proteome</keyword>
<dbReference type="RefSeq" id="YP_010049711.1">
    <property type="nucleotide sequence ID" value="NC_054393.1"/>
</dbReference>
<dbReference type="GeneID" id="63743034"/>
<dbReference type="KEGG" id="vg:63743034"/>
<organism evidence="1 2">
    <name type="scientific">Mycobacterium phage Typha</name>
    <dbReference type="NCBI Taxonomy" id="2517971"/>
    <lineage>
        <taxon>Viruses</taxon>
        <taxon>Duplodnaviria</taxon>
        <taxon>Heunggongvirae</taxon>
        <taxon>Uroviricota</taxon>
        <taxon>Caudoviricetes</taxon>
        <taxon>Typhavirus</taxon>
        <taxon>Typhavirus typha</taxon>
    </lineage>
</organism>
<evidence type="ECO:0000313" key="2">
    <source>
        <dbReference type="Proteomes" id="UP000294565"/>
    </source>
</evidence>
<protein>
    <submittedName>
        <fullName evidence="1">Uncharacterized protein</fullName>
    </submittedName>
</protein>
<dbReference type="Proteomes" id="UP000294565">
    <property type="component" value="Segment"/>
</dbReference>